<comment type="function">
    <text evidence="6">Sucrose-cleaving enzyme that provides UDP-glucose and fructose for various metabolic pathways.</text>
</comment>
<keyword evidence="13" id="KW-1185">Reference proteome</keyword>
<dbReference type="EMBL" id="FNXT01001141">
    <property type="protein sequence ID" value="SZX72571.1"/>
    <property type="molecule type" value="Genomic_DNA"/>
</dbReference>
<dbReference type="AlphaFoldDB" id="A0A383W524"/>
<protein>
    <recommendedName>
        <fullName evidence="2 6">Sucrose synthase</fullName>
        <ecNumber evidence="2 6">2.4.1.13</ecNumber>
    </recommendedName>
</protein>
<reference evidence="12 13" key="1">
    <citation type="submission" date="2016-10" db="EMBL/GenBank/DDBJ databases">
        <authorList>
            <person name="Cai Z."/>
        </authorList>
    </citation>
    <scope>NUCLEOTIDE SEQUENCE [LARGE SCALE GENOMIC DNA]</scope>
</reference>
<dbReference type="Gene3D" id="1.20.120.1230">
    <property type="match status" value="1"/>
</dbReference>
<dbReference type="EC" id="2.4.1.13" evidence="2 6"/>
<dbReference type="PANTHER" id="PTHR45839">
    <property type="match status" value="1"/>
</dbReference>
<evidence type="ECO:0000256" key="5">
    <source>
        <dbReference type="ARBA" id="ARBA00049030"/>
    </source>
</evidence>
<proteinExistence type="inferred from homology"/>
<dbReference type="GO" id="GO:0005985">
    <property type="term" value="P:sucrose metabolic process"/>
    <property type="evidence" value="ECO:0007669"/>
    <property type="project" value="InterPro"/>
</dbReference>
<evidence type="ECO:0000313" key="13">
    <source>
        <dbReference type="Proteomes" id="UP000256970"/>
    </source>
</evidence>
<evidence type="ECO:0000256" key="6">
    <source>
        <dbReference type="RuleBase" id="RU280817"/>
    </source>
</evidence>
<evidence type="ECO:0000313" key="12">
    <source>
        <dbReference type="EMBL" id="SZX72571.1"/>
    </source>
</evidence>
<feature type="domain" description="Sucrose synthase EPBD" evidence="11">
    <location>
        <begin position="212"/>
        <end position="306"/>
    </location>
</feature>
<evidence type="ECO:0000256" key="7">
    <source>
        <dbReference type="SAM" id="MobiDB-lite"/>
    </source>
</evidence>
<keyword evidence="4 6" id="KW-0808">Transferase</keyword>
<dbReference type="Gene3D" id="3.40.50.2000">
    <property type="entry name" value="Glycogen Phosphorylase B"/>
    <property type="match status" value="3"/>
</dbReference>
<comment type="catalytic activity">
    <reaction evidence="5 6">
        <text>an NDP-alpha-D-glucose + D-fructose = a ribonucleoside 5'-diphosphate + sucrose + H(+)</text>
        <dbReference type="Rhea" id="RHEA:16241"/>
        <dbReference type="ChEBI" id="CHEBI:15378"/>
        <dbReference type="ChEBI" id="CHEBI:17992"/>
        <dbReference type="ChEBI" id="CHEBI:37721"/>
        <dbReference type="ChEBI" id="CHEBI:57930"/>
        <dbReference type="ChEBI" id="CHEBI:76533"/>
        <dbReference type="EC" id="2.4.1.13"/>
    </reaction>
</comment>
<feature type="domain" description="Sucrose synthase first GT-B" evidence="9">
    <location>
        <begin position="330"/>
        <end position="367"/>
    </location>
</feature>
<dbReference type="SUPFAM" id="SSF53756">
    <property type="entry name" value="UDP-Glycosyltransferase/glycogen phosphorylase"/>
    <property type="match status" value="1"/>
</dbReference>
<dbReference type="GO" id="GO:0016157">
    <property type="term" value="F:sucrose synthase activity"/>
    <property type="evidence" value="ECO:0007669"/>
    <property type="project" value="UniProtKB-UniRule"/>
</dbReference>
<dbReference type="InterPro" id="IPR056735">
    <property type="entry name" value="SUS_N"/>
</dbReference>
<evidence type="ECO:0000256" key="1">
    <source>
        <dbReference type="ARBA" id="ARBA00005894"/>
    </source>
</evidence>
<feature type="domain" description="Glycosyl transferase family 1" evidence="8">
    <location>
        <begin position="742"/>
        <end position="903"/>
    </location>
</feature>
<dbReference type="Pfam" id="PF00862">
    <property type="entry name" value="GT-B_Sucrose_synth"/>
    <property type="match status" value="2"/>
</dbReference>
<dbReference type="InterPro" id="IPR056736">
    <property type="entry name" value="SUS_EPBD"/>
</dbReference>
<dbReference type="Pfam" id="PF24862">
    <property type="entry name" value="SUS_EPBD"/>
    <property type="match status" value="1"/>
</dbReference>
<feature type="region of interest" description="Disordered" evidence="7">
    <location>
        <begin position="362"/>
        <end position="406"/>
    </location>
</feature>
<evidence type="ECO:0000259" key="11">
    <source>
        <dbReference type="Pfam" id="PF24862"/>
    </source>
</evidence>
<feature type="domain" description="Sucrose synthase N-terminal" evidence="10">
    <location>
        <begin position="62"/>
        <end position="172"/>
    </location>
</feature>
<dbReference type="InterPro" id="IPR001296">
    <property type="entry name" value="Glyco_trans_1"/>
</dbReference>
<evidence type="ECO:0000259" key="9">
    <source>
        <dbReference type="Pfam" id="PF00862"/>
    </source>
</evidence>
<accession>A0A383W524</accession>
<feature type="domain" description="Sucrose synthase first GT-B" evidence="9">
    <location>
        <begin position="474"/>
        <end position="728"/>
    </location>
</feature>
<name>A0A383W524_TETOB</name>
<dbReference type="Pfam" id="PF24861">
    <property type="entry name" value="SUS_N"/>
    <property type="match status" value="1"/>
</dbReference>
<evidence type="ECO:0000259" key="10">
    <source>
        <dbReference type="Pfam" id="PF24861"/>
    </source>
</evidence>
<evidence type="ECO:0000256" key="3">
    <source>
        <dbReference type="ARBA" id="ARBA00022676"/>
    </source>
</evidence>
<dbReference type="PANTHER" id="PTHR45839:SF7">
    <property type="entry name" value="SUCROSE SYNTHASE 1"/>
    <property type="match status" value="1"/>
</dbReference>
<dbReference type="STRING" id="3088.A0A383W524"/>
<feature type="region of interest" description="Disordered" evidence="7">
    <location>
        <begin position="983"/>
        <end position="1005"/>
    </location>
</feature>
<dbReference type="Pfam" id="PF00534">
    <property type="entry name" value="Glycos_transf_1"/>
    <property type="match status" value="1"/>
</dbReference>
<sequence>MADTATKNTTADSGAAPVKTLASAMAGVNLSGDSAAPASDRPMPSRKVIGLTRRMSFTGRPIDIVRDACSTQRNELVSLFGRWLELGAASPHLMPHQLMDELAAIGTKTGNPELCFTPFANLLRTAVEAVVLAPSISMALRPRAGSWMYLRFNVDELSADEISAGQYLAFKEQLVEGYAASVEHNPYKVLEIDLGPFNRNFPRMNMAQSIGQGVTFLNRHLSSSMFQGGMNGGVNEGKLQLFEFLRGLSHKGQHLLVNPHKLLSLQQMQQALLRGDRYLDEFDDEAPWEDFGGRLSELGFEKGWGRDVALVREQFRQLLDILQAPDADGLERFLGRLPLVMNVVIMSPHGYFGQSNVLGLPDTGGQVRRTRSMQRTRSGDTGHSRPPGQPPPARQLPQEGGESWVDDELGMPGMAGQMYADDELGMPGMAGQVRPRLLPGASHVFGKVAHVVSRKYADDELGMPGMARQVVYQDQVVYILDQVRALEQEMRRRLYEQGLEYITPRIMVVTRLIPQAMGTTCNERIERIHGTEHAYILRVPWRDESGRVLKKWVSRFDLWPYVERFTLDVEREIMAELGQKPDLIVGNYSDGNLVASLLAHRMFVTQCNIAHAIEKTKYQDADIKWREMDATYHFSCQFTADLIAMNHADFIITSTYQEIAGNDTLVGQYESMKAFTMPDLYRVVEGIDVYDPKFNIVSPGADQDIYFPYDAQERRLTSLHPELRELVYGSAEAPLAVGVLADPNKPLLFTMARLDRVKNLTGLVEWYAKSERLRKLVNLVVVGGVIDPEDTGDREERAECEKMHGLVTKYNLRGDMRWIVAQKNRVRNGELYRMIADSKGAFVQPALYEAFGLTVVEAMTCGLPTFATCNGGPSEIIKHGKSGFHIDPYHGEAAANIIADFFDKCAKDPGYWQRISKGGLERIYSRYTWEIYAKRLLTLSSVYSFWKRVSNLDRAETKRYLEMLYVLRLRPLIEKVPLAVDDPEPSEAGGAIPPSPRSPQPRHFF</sequence>
<dbReference type="Proteomes" id="UP000256970">
    <property type="component" value="Unassembled WGS sequence"/>
</dbReference>
<dbReference type="InterPro" id="IPR012820">
    <property type="entry name" value="Sucrose_synthase_pln/cyn"/>
</dbReference>
<evidence type="ECO:0000256" key="2">
    <source>
        <dbReference type="ARBA" id="ARBA00012540"/>
    </source>
</evidence>
<dbReference type="NCBIfam" id="TIGR02470">
    <property type="entry name" value="sucr_synth"/>
    <property type="match status" value="1"/>
</dbReference>
<evidence type="ECO:0000259" key="8">
    <source>
        <dbReference type="Pfam" id="PF00534"/>
    </source>
</evidence>
<dbReference type="Gene3D" id="3.10.450.330">
    <property type="match status" value="1"/>
</dbReference>
<keyword evidence="3 6" id="KW-0328">Glycosyltransferase</keyword>
<gene>
    <name evidence="12" type="ORF">BQ4739_LOCUS12738</name>
</gene>
<comment type="similarity">
    <text evidence="1 6">Belongs to the glycosyltransferase 1 family. Plant sucrose synthase subfamily.</text>
</comment>
<evidence type="ECO:0000256" key="4">
    <source>
        <dbReference type="ARBA" id="ARBA00022679"/>
    </source>
</evidence>
<organism evidence="12 13">
    <name type="scientific">Tetradesmus obliquus</name>
    <name type="common">Green alga</name>
    <name type="synonym">Acutodesmus obliquus</name>
    <dbReference type="NCBI Taxonomy" id="3088"/>
    <lineage>
        <taxon>Eukaryota</taxon>
        <taxon>Viridiplantae</taxon>
        <taxon>Chlorophyta</taxon>
        <taxon>core chlorophytes</taxon>
        <taxon>Chlorophyceae</taxon>
        <taxon>CS clade</taxon>
        <taxon>Sphaeropleales</taxon>
        <taxon>Scenedesmaceae</taxon>
        <taxon>Tetradesmus</taxon>
    </lineage>
</organism>
<dbReference type="InterPro" id="IPR000368">
    <property type="entry name" value="Sucrose_synth_GT-B1"/>
</dbReference>